<keyword evidence="2" id="KW-1185">Reference proteome</keyword>
<dbReference type="RefSeq" id="WP_220168770.1">
    <property type="nucleotide sequence ID" value="NZ_JAIBOA010000016.1"/>
</dbReference>
<evidence type="ECO:0000313" key="1">
    <source>
        <dbReference type="EMBL" id="MBW8485541.1"/>
    </source>
</evidence>
<sequence length="88" mass="9508">MVEGWSFASARRPATFGCGEQRDAPEIQHARTAGEDTFFCGFPPQSVTLCGLAEEEFVAVLCRFEPESEHACPQCRTAALAAPTVPCD</sequence>
<organism evidence="1 2">
    <name type="scientific">Actinomadura parmotrematis</name>
    <dbReference type="NCBI Taxonomy" id="2864039"/>
    <lineage>
        <taxon>Bacteria</taxon>
        <taxon>Bacillati</taxon>
        <taxon>Actinomycetota</taxon>
        <taxon>Actinomycetes</taxon>
        <taxon>Streptosporangiales</taxon>
        <taxon>Thermomonosporaceae</taxon>
        <taxon>Actinomadura</taxon>
    </lineage>
</organism>
<evidence type="ECO:0008006" key="3">
    <source>
        <dbReference type="Google" id="ProtNLM"/>
    </source>
</evidence>
<dbReference type="EMBL" id="JAIBOA010000016">
    <property type="protein sequence ID" value="MBW8485541.1"/>
    <property type="molecule type" value="Genomic_DNA"/>
</dbReference>
<dbReference type="Proteomes" id="UP000774570">
    <property type="component" value="Unassembled WGS sequence"/>
</dbReference>
<comment type="caution">
    <text evidence="1">The sequence shown here is derived from an EMBL/GenBank/DDBJ whole genome shotgun (WGS) entry which is preliminary data.</text>
</comment>
<name>A0ABS7FYM3_9ACTN</name>
<reference evidence="1 2" key="1">
    <citation type="submission" date="2021-07" db="EMBL/GenBank/DDBJ databases">
        <title>Actinomadura sp. PM05-2 isolated from lichen.</title>
        <authorList>
            <person name="Somphong A."/>
            <person name="Phongsopitanun W."/>
            <person name="Tanasupawat S."/>
            <person name="Peongsungnone V."/>
        </authorList>
    </citation>
    <scope>NUCLEOTIDE SEQUENCE [LARGE SCALE GENOMIC DNA]</scope>
    <source>
        <strain evidence="1 2">PM05-2</strain>
    </source>
</reference>
<proteinExistence type="predicted"/>
<accession>A0ABS7FYM3</accession>
<gene>
    <name evidence="1" type="ORF">K1Y72_24385</name>
</gene>
<protein>
    <recommendedName>
        <fullName evidence="3">Transposase</fullName>
    </recommendedName>
</protein>
<evidence type="ECO:0000313" key="2">
    <source>
        <dbReference type="Proteomes" id="UP000774570"/>
    </source>
</evidence>